<feature type="transmembrane region" description="Helical" evidence="2">
    <location>
        <begin position="156"/>
        <end position="176"/>
    </location>
</feature>
<feature type="compositionally biased region" description="Pro residues" evidence="1">
    <location>
        <begin position="319"/>
        <end position="328"/>
    </location>
</feature>
<evidence type="ECO:0000313" key="3">
    <source>
        <dbReference type="EMBL" id="RAV31572.1"/>
    </source>
</evidence>
<dbReference type="AlphaFoldDB" id="A0A364V4L7"/>
<feature type="transmembrane region" description="Helical" evidence="2">
    <location>
        <begin position="234"/>
        <end position="257"/>
    </location>
</feature>
<feature type="compositionally biased region" description="Low complexity" evidence="1">
    <location>
        <begin position="277"/>
        <end position="288"/>
    </location>
</feature>
<evidence type="ECO:0000256" key="1">
    <source>
        <dbReference type="SAM" id="MobiDB-lite"/>
    </source>
</evidence>
<feature type="compositionally biased region" description="Low complexity" evidence="1">
    <location>
        <begin position="304"/>
        <end position="318"/>
    </location>
</feature>
<evidence type="ECO:0000313" key="4">
    <source>
        <dbReference type="Proteomes" id="UP000251577"/>
    </source>
</evidence>
<keyword evidence="2" id="KW-1133">Transmembrane helix</keyword>
<feature type="region of interest" description="Disordered" evidence="1">
    <location>
        <begin position="1"/>
        <end position="53"/>
    </location>
</feature>
<dbReference type="EMBL" id="QHCV01000077">
    <property type="protein sequence ID" value="RAV31572.1"/>
    <property type="molecule type" value="Genomic_DNA"/>
</dbReference>
<keyword evidence="2" id="KW-0812">Transmembrane</keyword>
<feature type="transmembrane region" description="Helical" evidence="2">
    <location>
        <begin position="70"/>
        <end position="89"/>
    </location>
</feature>
<accession>A0A364V4L7</accession>
<feature type="transmembrane region" description="Helical" evidence="2">
    <location>
        <begin position="188"/>
        <end position="205"/>
    </location>
</feature>
<dbReference type="RefSeq" id="WP_113631154.1">
    <property type="nucleotide sequence ID" value="NZ_QHCV01000077.1"/>
</dbReference>
<feature type="compositionally biased region" description="Low complexity" evidence="1">
    <location>
        <begin position="329"/>
        <end position="338"/>
    </location>
</feature>
<protein>
    <submittedName>
        <fullName evidence="3">Uncharacterized protein</fullName>
    </submittedName>
</protein>
<dbReference type="Proteomes" id="UP000251577">
    <property type="component" value="Unassembled WGS sequence"/>
</dbReference>
<gene>
    <name evidence="3" type="ORF">DLJ54_07690</name>
</gene>
<keyword evidence="4" id="KW-1185">Reference proteome</keyword>
<keyword evidence="2" id="KW-0472">Membrane</keyword>
<comment type="caution">
    <text evidence="3">The sequence shown here is derived from an EMBL/GenBank/DDBJ whole genome shotgun (WGS) entry which is preliminary data.</text>
</comment>
<feature type="region of interest" description="Disordered" evidence="1">
    <location>
        <begin position="277"/>
        <end position="338"/>
    </location>
</feature>
<name>A0A364V4L7_9CORY</name>
<reference evidence="3 4" key="1">
    <citation type="journal article" date="2018" name="Syst. Appl. Microbiol.">
        <title>Corynebacterium heidelbergense sp. nov., isolated from the preen glands of Egyptian geese (Alopochen aegyptiacus).</title>
        <authorList>
            <person name="Braun M.S."/>
            <person name="Wang E."/>
            <person name="Zimmermann S."/>
            <person name="Wink M."/>
        </authorList>
    </citation>
    <scope>NUCLEOTIDE SEQUENCE [LARGE SCALE GENOMIC DNA]</scope>
    <source>
        <strain evidence="3 4">647</strain>
    </source>
</reference>
<organism evidence="3 4">
    <name type="scientific">Corynebacterium heidelbergense</name>
    <dbReference type="NCBI Taxonomy" id="2055947"/>
    <lineage>
        <taxon>Bacteria</taxon>
        <taxon>Bacillati</taxon>
        <taxon>Actinomycetota</taxon>
        <taxon>Actinomycetes</taxon>
        <taxon>Mycobacteriales</taxon>
        <taxon>Corynebacteriaceae</taxon>
        <taxon>Corynebacterium</taxon>
    </lineage>
</organism>
<feature type="compositionally biased region" description="Low complexity" evidence="1">
    <location>
        <begin position="21"/>
        <end position="50"/>
    </location>
</feature>
<sequence length="338" mass="34437">MNNAQPPVPNSGPWNSPQPGPNQFGGPNQYGSQPFGQQQYGQQQYGQPTQKSSGGGFFANAADAMARNPLLPTIAMAVLGALTLLTGFLKWAQATVKFDGGFLVAEMHVSSDCSMNGFGSVKCLTSGSMDTGGFGELLGGGAGSPTSISETSTDSYTFFMAMQIAVLVLFIAAIVAAFTQLRKLAPQFLLAAGLVEVVFAVYAMVGSMDKLTRGADKGLSIGSTHPTVNTSPGIGAILAILLGLLTIATALLLAAVFQSPGFGPGLRKALNIPAGAPVPGGTTGPRGRQNAAAQPGPFGGQQGFGSQQGFTPGGNQPPFGQPNQPPFGPQNQQGFGGK</sequence>
<evidence type="ECO:0000256" key="2">
    <source>
        <dbReference type="SAM" id="Phobius"/>
    </source>
</evidence>
<proteinExistence type="predicted"/>
<feature type="compositionally biased region" description="Pro residues" evidence="1">
    <location>
        <begin position="1"/>
        <end position="20"/>
    </location>
</feature>